<accession>A0A2P2PR93</accession>
<reference evidence="1" key="1">
    <citation type="submission" date="2018-02" db="EMBL/GenBank/DDBJ databases">
        <title>Rhizophora mucronata_Transcriptome.</title>
        <authorList>
            <person name="Meera S.P."/>
            <person name="Sreeshan A."/>
            <person name="Augustine A."/>
        </authorList>
    </citation>
    <scope>NUCLEOTIDE SEQUENCE</scope>
    <source>
        <tissue evidence="1">Leaf</tissue>
    </source>
</reference>
<evidence type="ECO:0000313" key="1">
    <source>
        <dbReference type="EMBL" id="MBX57203.1"/>
    </source>
</evidence>
<protein>
    <submittedName>
        <fullName evidence="1">Uncharacterized protein</fullName>
    </submittedName>
</protein>
<organism evidence="1">
    <name type="scientific">Rhizophora mucronata</name>
    <name type="common">Asiatic mangrove</name>
    <dbReference type="NCBI Taxonomy" id="61149"/>
    <lineage>
        <taxon>Eukaryota</taxon>
        <taxon>Viridiplantae</taxon>
        <taxon>Streptophyta</taxon>
        <taxon>Embryophyta</taxon>
        <taxon>Tracheophyta</taxon>
        <taxon>Spermatophyta</taxon>
        <taxon>Magnoliopsida</taxon>
        <taxon>eudicotyledons</taxon>
        <taxon>Gunneridae</taxon>
        <taxon>Pentapetalae</taxon>
        <taxon>rosids</taxon>
        <taxon>fabids</taxon>
        <taxon>Malpighiales</taxon>
        <taxon>Rhizophoraceae</taxon>
        <taxon>Rhizophora</taxon>
    </lineage>
</organism>
<dbReference type="AlphaFoldDB" id="A0A2P2PR93"/>
<sequence length="64" mass="7190">MEMSNEITFWYVEIKAYICGNLRELGFEPPISSQVLGACVLKTPVLNYLVPLVINGNKDTSNKK</sequence>
<name>A0A2P2PR93_RHIMU</name>
<dbReference type="EMBL" id="GGEC01076719">
    <property type="protein sequence ID" value="MBX57203.1"/>
    <property type="molecule type" value="Transcribed_RNA"/>
</dbReference>
<proteinExistence type="predicted"/>